<dbReference type="PANTHER" id="PTHR43179:SF12">
    <property type="entry name" value="GALACTOFURANOSYLTRANSFERASE GLFT2"/>
    <property type="match status" value="1"/>
</dbReference>
<accession>A0A4D6U793</accession>
<dbReference type="EMBL" id="MK551179">
    <property type="protein sequence ID" value="QCH03116.1"/>
    <property type="molecule type" value="Genomic_DNA"/>
</dbReference>
<dbReference type="InterPro" id="IPR001173">
    <property type="entry name" value="Glyco_trans_2-like"/>
</dbReference>
<gene>
    <name evidence="5" type="primary">gt</name>
</gene>
<sequence length="273" mass="31432">MKFNVVTVNYNSSHETVMMLESLVSELNYINKIIIVDNSSDKKNVDLLKDNNVLNEQSSIVSLIFLDENIGYFPALNVGLSHLDDSDKNNEYTIICNNDLVFNHEFFSRLLDSSYPEHTFAISPSVKTINGVYQNPSMAKKPSKTRLFFYSVYYSNYHVGKLLLKIWRKLGFGIDSNTKKDLQKREIFIGIGAIYVLAPVFFNKFKCLDYPLFLYGEEAFFSHQISSAGGCIFYDPTIEVLHLESVSTKKIPSRKNYDLNAKAFEIYKDYFKK</sequence>
<evidence type="ECO:0000313" key="5">
    <source>
        <dbReference type="EMBL" id="QCH03116.1"/>
    </source>
</evidence>
<dbReference type="GO" id="GO:0016757">
    <property type="term" value="F:glycosyltransferase activity"/>
    <property type="evidence" value="ECO:0007669"/>
    <property type="project" value="UniProtKB-KW"/>
</dbReference>
<keyword evidence="3 5" id="KW-0808">Transferase</keyword>
<proteinExistence type="inferred from homology"/>
<protein>
    <submittedName>
        <fullName evidence="5">Glycosyltransferase family 2 protein</fullName>
    </submittedName>
</protein>
<organism evidence="5">
    <name type="scientific">Plesiomonas shigelloides</name>
    <name type="common">Aeromonas shigelloides</name>
    <dbReference type="NCBI Taxonomy" id="703"/>
    <lineage>
        <taxon>Bacteria</taxon>
        <taxon>Pseudomonadati</taxon>
        <taxon>Pseudomonadota</taxon>
        <taxon>Gammaproteobacteria</taxon>
        <taxon>Enterobacterales</taxon>
        <taxon>Enterobacteriaceae</taxon>
        <taxon>Plesiomonas</taxon>
    </lineage>
</organism>
<evidence type="ECO:0000256" key="1">
    <source>
        <dbReference type="ARBA" id="ARBA00006739"/>
    </source>
</evidence>
<dbReference type="RefSeq" id="WP_152117936.1">
    <property type="nucleotide sequence ID" value="NZ_JARFTN010000003.1"/>
</dbReference>
<reference evidence="5" key="1">
    <citation type="journal article" date="2019" name="Front. Microbiol.">
        <title>O-Antigen Gene Clusters of Plesiomonas shigelloides Serogroups and Its Application in Development of a Molecular Serotyping Scheme.</title>
        <authorList>
            <person name="Xi D."/>
            <person name="Wang X."/>
            <person name="Ning K."/>
            <person name="Liu Q."/>
            <person name="Jing F."/>
            <person name="Guo X."/>
            <person name="Cao B."/>
        </authorList>
    </citation>
    <scope>NUCLEOTIDE SEQUENCE</scope>
    <source>
        <strain evidence="5">O2H1a1c</strain>
    </source>
</reference>
<dbReference type="Pfam" id="PF00535">
    <property type="entry name" value="Glycos_transf_2"/>
    <property type="match status" value="1"/>
</dbReference>
<dbReference type="Gene3D" id="3.90.550.10">
    <property type="entry name" value="Spore Coat Polysaccharide Biosynthesis Protein SpsA, Chain A"/>
    <property type="match status" value="1"/>
</dbReference>
<comment type="similarity">
    <text evidence="1">Belongs to the glycosyltransferase 2 family.</text>
</comment>
<evidence type="ECO:0000256" key="3">
    <source>
        <dbReference type="ARBA" id="ARBA00022679"/>
    </source>
</evidence>
<feature type="domain" description="Glycosyltransferase 2-like" evidence="4">
    <location>
        <begin position="5"/>
        <end position="135"/>
    </location>
</feature>
<dbReference type="InterPro" id="IPR029044">
    <property type="entry name" value="Nucleotide-diphossugar_trans"/>
</dbReference>
<dbReference type="SUPFAM" id="SSF53448">
    <property type="entry name" value="Nucleotide-diphospho-sugar transferases"/>
    <property type="match status" value="1"/>
</dbReference>
<name>A0A4D6U793_PLESH</name>
<dbReference type="PANTHER" id="PTHR43179">
    <property type="entry name" value="RHAMNOSYLTRANSFERASE WBBL"/>
    <property type="match status" value="1"/>
</dbReference>
<keyword evidence="2" id="KW-0328">Glycosyltransferase</keyword>
<dbReference type="AlphaFoldDB" id="A0A4D6U793"/>
<evidence type="ECO:0000256" key="2">
    <source>
        <dbReference type="ARBA" id="ARBA00022676"/>
    </source>
</evidence>
<evidence type="ECO:0000259" key="4">
    <source>
        <dbReference type="Pfam" id="PF00535"/>
    </source>
</evidence>